<dbReference type="Gene3D" id="2.10.25.10">
    <property type="entry name" value="Laminin"/>
    <property type="match status" value="1"/>
</dbReference>
<feature type="transmembrane region" description="Helical" evidence="3">
    <location>
        <begin position="375"/>
        <end position="396"/>
    </location>
</feature>
<keyword evidence="3" id="KW-0812">Transmembrane</keyword>
<dbReference type="Ensembl" id="ENSCINT00000007372.3">
    <property type="protein sequence ID" value="ENSCINP00000007372.3"/>
    <property type="gene ID" value="ENSCING00000003582.3"/>
</dbReference>
<dbReference type="SMART" id="SM00241">
    <property type="entry name" value="ZP"/>
    <property type="match status" value="1"/>
</dbReference>
<keyword evidence="6" id="KW-1185">Reference proteome</keyword>
<evidence type="ECO:0000259" key="4">
    <source>
        <dbReference type="PROSITE" id="PS51034"/>
    </source>
</evidence>
<dbReference type="AlphaFoldDB" id="F6Y8B5"/>
<keyword evidence="3" id="KW-0472">Membrane</keyword>
<keyword evidence="3" id="KW-1133">Transmembrane helix</keyword>
<dbReference type="PANTHER" id="PTHR14002:SF54">
    <property type="entry name" value="ZONA PELLUCIDA SPERM-BINDING PROTEIN 2"/>
    <property type="match status" value="1"/>
</dbReference>
<proteinExistence type="predicted"/>
<dbReference type="Gene3D" id="2.60.40.4100">
    <property type="entry name" value="Zona pellucida, ZP-C domain"/>
    <property type="match status" value="1"/>
</dbReference>
<dbReference type="GeneTree" id="ENSGT00940000154225"/>
<evidence type="ECO:0000313" key="6">
    <source>
        <dbReference type="Proteomes" id="UP000008144"/>
    </source>
</evidence>
<dbReference type="HOGENOM" id="CLU_060338_0_0_1"/>
<dbReference type="EMBL" id="EAAA01001749">
    <property type="status" value="NOT_ANNOTATED_CDS"/>
    <property type="molecule type" value="Genomic_DNA"/>
</dbReference>
<reference evidence="5" key="3">
    <citation type="submission" date="2025-08" db="UniProtKB">
        <authorList>
            <consortium name="Ensembl"/>
        </authorList>
    </citation>
    <scope>IDENTIFICATION</scope>
</reference>
<organism evidence="5 6">
    <name type="scientific">Ciona intestinalis</name>
    <name type="common">Transparent sea squirt</name>
    <name type="synonym">Ascidia intestinalis</name>
    <dbReference type="NCBI Taxonomy" id="7719"/>
    <lineage>
        <taxon>Eukaryota</taxon>
        <taxon>Metazoa</taxon>
        <taxon>Chordata</taxon>
        <taxon>Tunicata</taxon>
        <taxon>Ascidiacea</taxon>
        <taxon>Phlebobranchia</taxon>
        <taxon>Cionidae</taxon>
        <taxon>Ciona</taxon>
    </lineage>
</organism>
<dbReference type="Pfam" id="PF00100">
    <property type="entry name" value="Zona_pellucida"/>
    <property type="match status" value="1"/>
</dbReference>
<dbReference type="Proteomes" id="UP000008144">
    <property type="component" value="Chromosome 3"/>
</dbReference>
<name>F6Y8B5_CIOIN</name>
<dbReference type="InterPro" id="IPR001507">
    <property type="entry name" value="ZP_dom"/>
</dbReference>
<reference evidence="5" key="2">
    <citation type="journal article" date="2008" name="Genome Biol.">
        <title>Improved genome assembly and evidence-based global gene model set for the chordate Ciona intestinalis: new insight into intron and operon populations.</title>
        <authorList>
            <person name="Satou Y."/>
            <person name="Mineta K."/>
            <person name="Ogasawara M."/>
            <person name="Sasakura Y."/>
            <person name="Shoguchi E."/>
            <person name="Ueno K."/>
            <person name="Yamada L."/>
            <person name="Matsumoto J."/>
            <person name="Wasserscheid J."/>
            <person name="Dewar K."/>
            <person name="Wiley G.B."/>
            <person name="Macmil S.L."/>
            <person name="Roe B.A."/>
            <person name="Zeller R.W."/>
            <person name="Hastings K.E."/>
            <person name="Lemaire P."/>
            <person name="Lindquist E."/>
            <person name="Endo T."/>
            <person name="Hotta K."/>
            <person name="Inaba K."/>
        </authorList>
    </citation>
    <scope>NUCLEOTIDE SEQUENCE [LARGE SCALE GENOMIC DNA]</scope>
    <source>
        <strain evidence="5">wild type</strain>
    </source>
</reference>
<dbReference type="OMA" id="GCASAMD"/>
<dbReference type="SUPFAM" id="SSF57196">
    <property type="entry name" value="EGF/Laminin"/>
    <property type="match status" value="1"/>
</dbReference>
<evidence type="ECO:0000256" key="3">
    <source>
        <dbReference type="SAM" id="Phobius"/>
    </source>
</evidence>
<dbReference type="InterPro" id="IPR042235">
    <property type="entry name" value="ZP-C_dom"/>
</dbReference>
<keyword evidence="1" id="KW-0732">Signal</keyword>
<feature type="domain" description="ZP" evidence="4">
    <location>
        <begin position="25"/>
        <end position="298"/>
    </location>
</feature>
<evidence type="ECO:0000313" key="5">
    <source>
        <dbReference type="Ensembl" id="ENSCINP00000007372.3"/>
    </source>
</evidence>
<dbReference type="GO" id="GO:0005615">
    <property type="term" value="C:extracellular space"/>
    <property type="evidence" value="ECO:0000318"/>
    <property type="project" value="GO_Central"/>
</dbReference>
<dbReference type="GO" id="GO:0009986">
    <property type="term" value="C:cell surface"/>
    <property type="evidence" value="ECO:0000318"/>
    <property type="project" value="GO_Central"/>
</dbReference>
<reference evidence="6" key="1">
    <citation type="journal article" date="2002" name="Science">
        <title>The draft genome of Ciona intestinalis: insights into chordate and vertebrate origins.</title>
        <authorList>
            <person name="Dehal P."/>
            <person name="Satou Y."/>
            <person name="Campbell R.K."/>
            <person name="Chapman J."/>
            <person name="Degnan B."/>
            <person name="De Tomaso A."/>
            <person name="Davidson B."/>
            <person name="Di Gregorio A."/>
            <person name="Gelpke M."/>
            <person name="Goodstein D.M."/>
            <person name="Harafuji N."/>
            <person name="Hastings K.E."/>
            <person name="Ho I."/>
            <person name="Hotta K."/>
            <person name="Huang W."/>
            <person name="Kawashima T."/>
            <person name="Lemaire P."/>
            <person name="Martinez D."/>
            <person name="Meinertzhagen I.A."/>
            <person name="Necula S."/>
            <person name="Nonaka M."/>
            <person name="Putnam N."/>
            <person name="Rash S."/>
            <person name="Saiga H."/>
            <person name="Satake M."/>
            <person name="Terry A."/>
            <person name="Yamada L."/>
            <person name="Wang H.G."/>
            <person name="Awazu S."/>
            <person name="Azumi K."/>
            <person name="Boore J."/>
            <person name="Branno M."/>
            <person name="Chin-Bow S."/>
            <person name="DeSantis R."/>
            <person name="Doyle S."/>
            <person name="Francino P."/>
            <person name="Keys D.N."/>
            <person name="Haga S."/>
            <person name="Hayashi H."/>
            <person name="Hino K."/>
            <person name="Imai K.S."/>
            <person name="Inaba K."/>
            <person name="Kano S."/>
            <person name="Kobayashi K."/>
            <person name="Kobayashi M."/>
            <person name="Lee B.I."/>
            <person name="Makabe K.W."/>
            <person name="Manohar C."/>
            <person name="Matassi G."/>
            <person name="Medina M."/>
            <person name="Mochizuki Y."/>
            <person name="Mount S."/>
            <person name="Morishita T."/>
            <person name="Miura S."/>
            <person name="Nakayama A."/>
            <person name="Nishizaka S."/>
            <person name="Nomoto H."/>
            <person name="Ohta F."/>
            <person name="Oishi K."/>
            <person name="Rigoutsos I."/>
            <person name="Sano M."/>
            <person name="Sasaki A."/>
            <person name="Sasakura Y."/>
            <person name="Shoguchi E."/>
            <person name="Shin-i T."/>
            <person name="Spagnuolo A."/>
            <person name="Stainier D."/>
            <person name="Suzuki M.M."/>
            <person name="Tassy O."/>
            <person name="Takatori N."/>
            <person name="Tokuoka M."/>
            <person name="Yagi K."/>
            <person name="Yoshizaki F."/>
            <person name="Wada S."/>
            <person name="Zhang C."/>
            <person name="Hyatt P.D."/>
            <person name="Larimer F."/>
            <person name="Detter C."/>
            <person name="Doggett N."/>
            <person name="Glavina T."/>
            <person name="Hawkins T."/>
            <person name="Richardson P."/>
            <person name="Lucas S."/>
            <person name="Kohara Y."/>
            <person name="Levine M."/>
            <person name="Satoh N."/>
            <person name="Rokhsar D.S."/>
        </authorList>
    </citation>
    <scope>NUCLEOTIDE SEQUENCE [LARGE SCALE GENOMIC DNA]</scope>
</reference>
<evidence type="ECO:0000256" key="2">
    <source>
        <dbReference type="ARBA" id="ARBA00023157"/>
    </source>
</evidence>
<dbReference type="PROSITE" id="PS51034">
    <property type="entry name" value="ZP_2"/>
    <property type="match status" value="1"/>
</dbReference>
<evidence type="ECO:0000256" key="1">
    <source>
        <dbReference type="ARBA" id="ARBA00022729"/>
    </source>
</evidence>
<protein>
    <recommendedName>
        <fullName evidence="4">ZP domain-containing protein</fullName>
    </recommendedName>
</protein>
<accession>F6Y8B5</accession>
<dbReference type="FunFam" id="2.60.40.4100:FF:000016">
    <property type="entry name" value="uncharacterized protein LOC100177824"/>
    <property type="match status" value="1"/>
</dbReference>
<dbReference type="InterPro" id="IPR055355">
    <property type="entry name" value="ZP-C"/>
</dbReference>
<sequence length="403" mass="44698">MCPKKNITQLNLQALQNQAFTTSLTCQPSLVGINIDYCNLTNAGISPADLVIAGPGPLPANVDAACKPRILSLPDGKLTVTFLLFDILSCGVRTAMDQETITLSYDVRNMPPTTGVIQRYFDACITFNCTFNRTAQVDFSPIDPRIEKLALDAQSGAGRFDISMNLFRDENCTMPFQSIGANPPNVLVEEYIYFKASINRHNAHMVLQAPKCWATPTADPRSMQKYDIIQEGCASAMDKPNIKVVKNYETYYISAGVASFIWTNITDQRIYIHCEVDVCYNTSGSCSGPTCPSRRKRFVGQVNHPNSKLYSIGPLKIVSACDELEPQTCSQKCVVMNGKPRCSCMDGFYLSTDGRTCIFDGASLRNPVPIQSENFVSMNQILIFVLFMCVVCLIITRVRERKN</sequence>
<dbReference type="PANTHER" id="PTHR14002">
    <property type="entry name" value="ENDOGLIN/TGF-BETA RECEPTOR TYPE III"/>
    <property type="match status" value="1"/>
</dbReference>
<keyword evidence="2" id="KW-1015">Disulfide bond</keyword>
<dbReference type="InParanoid" id="F6Y8B5"/>
<dbReference type="Gene3D" id="2.60.40.3210">
    <property type="entry name" value="Zona pellucida, ZP-N domain"/>
    <property type="match status" value="1"/>
</dbReference>
<reference evidence="5" key="4">
    <citation type="submission" date="2025-09" db="UniProtKB">
        <authorList>
            <consortium name="Ensembl"/>
        </authorList>
    </citation>
    <scope>IDENTIFICATION</scope>
</reference>